<gene>
    <name evidence="2" type="ORF">KVG95_14275</name>
</gene>
<protein>
    <submittedName>
        <fullName evidence="2">Uncharacterized protein</fullName>
    </submittedName>
</protein>
<sequence>MTKYRINFSVLGVFCVALVSTSVFAEAQHCAFDDLRFKLEVVSCASKDSLSILKLAPSGQPSYETNLENLPTYIVSGSDLGLVLKAVGNGAQSRYNNLIELPYPEAILHYNDASAAAKLKLSETGWKLLDMKDFVYEGQGGEEGAGVVCSTLEKQMDSKYVVVSQCNAFYEADISDFKVLLGLIEEKWGRFIYD</sequence>
<proteinExistence type="predicted"/>
<evidence type="ECO:0000313" key="3">
    <source>
        <dbReference type="Proteomes" id="UP000886900"/>
    </source>
</evidence>
<feature type="chain" id="PRO_5045875968" evidence="1">
    <location>
        <begin position="26"/>
        <end position="194"/>
    </location>
</feature>
<organism evidence="2 3">
    <name type="scientific">Pseudomonas farris</name>
    <dbReference type="NCBI Taxonomy" id="2841207"/>
    <lineage>
        <taxon>Bacteria</taxon>
        <taxon>Pseudomonadati</taxon>
        <taxon>Pseudomonadota</taxon>
        <taxon>Gammaproteobacteria</taxon>
        <taxon>Pseudomonadales</taxon>
        <taxon>Pseudomonadaceae</taxon>
        <taxon>Pseudomonas</taxon>
    </lineage>
</organism>
<comment type="caution">
    <text evidence="2">The sequence shown here is derived from an EMBL/GenBank/DDBJ whole genome shotgun (WGS) entry which is preliminary data.</text>
</comment>
<accession>A0ABS6PWS2</accession>
<dbReference type="Proteomes" id="UP000886900">
    <property type="component" value="Unassembled WGS sequence"/>
</dbReference>
<name>A0ABS6PWS2_9PSED</name>
<evidence type="ECO:0000313" key="2">
    <source>
        <dbReference type="EMBL" id="MBV4464492.1"/>
    </source>
</evidence>
<dbReference type="RefSeq" id="WP_217856878.1">
    <property type="nucleotide sequence ID" value="NZ_JAHSTV010000006.1"/>
</dbReference>
<evidence type="ECO:0000256" key="1">
    <source>
        <dbReference type="SAM" id="SignalP"/>
    </source>
</evidence>
<reference evidence="2" key="1">
    <citation type="submission" date="2021-06" db="EMBL/GenBank/DDBJ databases">
        <title>Updating the genus Pseudomonas: Description of 43 new species and partition of the Pseudomonas putida group.</title>
        <authorList>
            <person name="Girard L."/>
            <person name="Lood C."/>
            <person name="Vandamme P."/>
            <person name="Rokni-Zadeh H."/>
            <person name="Van Noort V."/>
            <person name="Hofte M."/>
            <person name="Lavigne R."/>
            <person name="De Mot R."/>
        </authorList>
    </citation>
    <scope>NUCLEOTIDE SEQUENCE</scope>
    <source>
        <strain evidence="2">SWRI79</strain>
    </source>
</reference>
<keyword evidence="3" id="KW-1185">Reference proteome</keyword>
<feature type="signal peptide" evidence="1">
    <location>
        <begin position="1"/>
        <end position="25"/>
    </location>
</feature>
<keyword evidence="1" id="KW-0732">Signal</keyword>
<dbReference type="EMBL" id="JAHSTV010000006">
    <property type="protein sequence ID" value="MBV4464492.1"/>
    <property type="molecule type" value="Genomic_DNA"/>
</dbReference>